<feature type="compositionally biased region" description="Pro residues" evidence="1">
    <location>
        <begin position="47"/>
        <end position="56"/>
    </location>
</feature>
<gene>
    <name evidence="3" type="ORF">GQ602_001721</name>
</gene>
<feature type="compositionally biased region" description="Basic residues" evidence="1">
    <location>
        <begin position="66"/>
        <end position="83"/>
    </location>
</feature>
<organism evidence="3 4">
    <name type="scientific">Ophiocordyceps camponoti-floridani</name>
    <dbReference type="NCBI Taxonomy" id="2030778"/>
    <lineage>
        <taxon>Eukaryota</taxon>
        <taxon>Fungi</taxon>
        <taxon>Dikarya</taxon>
        <taxon>Ascomycota</taxon>
        <taxon>Pezizomycotina</taxon>
        <taxon>Sordariomycetes</taxon>
        <taxon>Hypocreomycetidae</taxon>
        <taxon>Hypocreales</taxon>
        <taxon>Ophiocordycipitaceae</taxon>
        <taxon>Ophiocordyceps</taxon>
    </lineage>
</organism>
<reference evidence="3 4" key="1">
    <citation type="journal article" date="2020" name="G3 (Bethesda)">
        <title>Genetic Underpinnings of Host Manipulation by Ophiocordyceps as Revealed by Comparative Transcriptomics.</title>
        <authorList>
            <person name="Will I."/>
            <person name="Das B."/>
            <person name="Trinh T."/>
            <person name="Brachmann A."/>
            <person name="Ohm R.A."/>
            <person name="de Bekker C."/>
        </authorList>
    </citation>
    <scope>NUCLEOTIDE SEQUENCE [LARGE SCALE GENOMIC DNA]</scope>
    <source>
        <strain evidence="3 4">EC05</strain>
    </source>
</reference>
<name>A0A8H4Q925_9HYPO</name>
<feature type="compositionally biased region" description="Pro residues" evidence="1">
    <location>
        <begin position="23"/>
        <end position="36"/>
    </location>
</feature>
<sequence length="166" mass="18083">MPQNIPPNPSSPSPKPTTQASPQQPPTTKPPPPPRNSPVRNDARNPPLHPRPPNPSPIRNNPRLRPAPRPHNPRLAALRHPHLRPSSPPHRLTPLVPPRYQPPARQAIFLCGSLWAGCSLVDLSNTAGYLATMKRAPPLGCLWFGGGWLVCLGEGVCFEIADDALR</sequence>
<accession>A0A8H4Q925</accession>
<protein>
    <submittedName>
        <fullName evidence="3">Deacetylase-like protein</fullName>
    </submittedName>
</protein>
<evidence type="ECO:0000313" key="3">
    <source>
        <dbReference type="EMBL" id="KAF4591422.1"/>
    </source>
</evidence>
<comment type="caution">
    <text evidence="3">The sequence shown here is derived from an EMBL/GenBank/DDBJ whole genome shotgun (WGS) entry which is preliminary data.</text>
</comment>
<dbReference type="PANTHER" id="PTHR37846">
    <property type="entry name" value="YALI0B21296P"/>
    <property type="match status" value="1"/>
</dbReference>
<dbReference type="PANTHER" id="PTHR37846:SF1">
    <property type="entry name" value="DEACETYLASE-LIKE PROTEIN"/>
    <property type="match status" value="1"/>
</dbReference>
<dbReference type="InterPro" id="IPR056136">
    <property type="entry name" value="DUF7719"/>
</dbReference>
<evidence type="ECO:0000259" key="2">
    <source>
        <dbReference type="Pfam" id="PF24841"/>
    </source>
</evidence>
<dbReference type="EMBL" id="JAACLJ010000002">
    <property type="protein sequence ID" value="KAF4591422.1"/>
    <property type="molecule type" value="Genomic_DNA"/>
</dbReference>
<keyword evidence="4" id="KW-1185">Reference proteome</keyword>
<dbReference type="Proteomes" id="UP000562929">
    <property type="component" value="Unassembled WGS sequence"/>
</dbReference>
<evidence type="ECO:0000313" key="4">
    <source>
        <dbReference type="Proteomes" id="UP000562929"/>
    </source>
</evidence>
<evidence type="ECO:0000256" key="1">
    <source>
        <dbReference type="SAM" id="MobiDB-lite"/>
    </source>
</evidence>
<feature type="region of interest" description="Disordered" evidence="1">
    <location>
        <begin position="1"/>
        <end position="90"/>
    </location>
</feature>
<dbReference type="OrthoDB" id="4924470at2759"/>
<dbReference type="AlphaFoldDB" id="A0A8H4Q925"/>
<dbReference type="Pfam" id="PF24841">
    <property type="entry name" value="DUF7719"/>
    <property type="match status" value="1"/>
</dbReference>
<feature type="domain" description="DUF7719" evidence="2">
    <location>
        <begin position="105"/>
        <end position="143"/>
    </location>
</feature>
<feature type="compositionally biased region" description="Pro residues" evidence="1">
    <location>
        <begin position="1"/>
        <end position="15"/>
    </location>
</feature>
<proteinExistence type="predicted"/>